<reference evidence="3" key="1">
    <citation type="journal article" date="2019" name="Int. J. Syst. Evol. Microbiol.">
        <title>The Global Catalogue of Microorganisms (GCM) 10K type strain sequencing project: providing services to taxonomists for standard genome sequencing and annotation.</title>
        <authorList>
            <consortium name="The Broad Institute Genomics Platform"/>
            <consortium name="The Broad Institute Genome Sequencing Center for Infectious Disease"/>
            <person name="Wu L."/>
            <person name="Ma J."/>
        </authorList>
    </citation>
    <scope>NUCLEOTIDE SEQUENCE [LARGE SCALE GENOMIC DNA]</scope>
    <source>
        <strain evidence="3">CGMCC 1.10698</strain>
    </source>
</reference>
<accession>A0ABV8R3N6</accession>
<evidence type="ECO:0000313" key="3">
    <source>
        <dbReference type="Proteomes" id="UP001595773"/>
    </source>
</evidence>
<evidence type="ECO:0000256" key="1">
    <source>
        <dbReference type="SAM" id="Phobius"/>
    </source>
</evidence>
<feature type="transmembrane region" description="Helical" evidence="1">
    <location>
        <begin position="12"/>
        <end position="32"/>
    </location>
</feature>
<protein>
    <submittedName>
        <fullName evidence="2">Uncharacterized protein</fullName>
    </submittedName>
</protein>
<keyword evidence="1" id="KW-0472">Membrane</keyword>
<dbReference type="RefSeq" id="WP_230066082.1">
    <property type="nucleotide sequence ID" value="NZ_BAABLL010000010.1"/>
</dbReference>
<keyword evidence="1" id="KW-1133">Transmembrane helix</keyword>
<evidence type="ECO:0000313" key="2">
    <source>
        <dbReference type="EMBL" id="MFC4266677.1"/>
    </source>
</evidence>
<dbReference type="EMBL" id="JBHSCQ010000022">
    <property type="protein sequence ID" value="MFC4266677.1"/>
    <property type="molecule type" value="Genomic_DNA"/>
</dbReference>
<feature type="transmembrane region" description="Helical" evidence="1">
    <location>
        <begin position="108"/>
        <end position="128"/>
    </location>
</feature>
<proteinExistence type="predicted"/>
<gene>
    <name evidence="2" type="ORF">ACFOW9_13785</name>
</gene>
<feature type="transmembrane region" description="Helical" evidence="1">
    <location>
        <begin position="38"/>
        <end position="58"/>
    </location>
</feature>
<name>A0ABV8R3N6_9MICC</name>
<sequence>MKLRFSLRGFTIVAGVIAALVVAVLCIGSTFFGLPLNLSTLLLGLVILATVVSLTVLCGRGRGHLRLAWVVAVGEILWVSAAAAARQLLRLEGNLVSQSRPTEFVDVLLFSMLAVSLTSFVVMLVGAAKIAGSPRTPSTSSYPQAHPQAEQVIYLNPDADWHVC</sequence>
<keyword evidence="3" id="KW-1185">Reference proteome</keyword>
<comment type="caution">
    <text evidence="2">The sequence shown here is derived from an EMBL/GenBank/DDBJ whole genome shotgun (WGS) entry which is preliminary data.</text>
</comment>
<keyword evidence="1" id="KW-0812">Transmembrane</keyword>
<feature type="transmembrane region" description="Helical" evidence="1">
    <location>
        <begin position="67"/>
        <end position="88"/>
    </location>
</feature>
<organism evidence="2 3">
    <name type="scientific">Arthrobacter cryoconiti</name>
    <dbReference type="NCBI Taxonomy" id="748907"/>
    <lineage>
        <taxon>Bacteria</taxon>
        <taxon>Bacillati</taxon>
        <taxon>Actinomycetota</taxon>
        <taxon>Actinomycetes</taxon>
        <taxon>Micrococcales</taxon>
        <taxon>Micrococcaceae</taxon>
        <taxon>Arthrobacter</taxon>
    </lineage>
</organism>
<dbReference type="Proteomes" id="UP001595773">
    <property type="component" value="Unassembled WGS sequence"/>
</dbReference>